<reference evidence="7 8" key="2">
    <citation type="submission" date="2020-05" db="EMBL/GenBank/DDBJ databases">
        <title>Identification and distribution of gene clusters putatively required for synthesis of sphingolipid metabolism inhibitors in phylogenetically diverse species of the filamentous fungus Fusarium.</title>
        <authorList>
            <person name="Kim H.-S."/>
            <person name="Busman M."/>
            <person name="Brown D.W."/>
            <person name="Divon H."/>
            <person name="Uhlig S."/>
            <person name="Proctor R.H."/>
        </authorList>
    </citation>
    <scope>NUCLEOTIDE SEQUENCE [LARGE SCALE GENOMIC DNA]</scope>
    <source>
        <strain evidence="7 8">NRRL 25331</strain>
    </source>
</reference>
<feature type="modified residue" description="4-aspartylphosphate" evidence="2">
    <location>
        <position position="1429"/>
    </location>
</feature>
<dbReference type="Pfam" id="PF26131">
    <property type="entry name" value="PAS-like"/>
    <property type="match status" value="1"/>
</dbReference>
<dbReference type="InterPro" id="IPR004358">
    <property type="entry name" value="Sig_transdc_His_kin-like_C"/>
</dbReference>
<dbReference type="GO" id="GO:0000155">
    <property type="term" value="F:phosphorelay sensor kinase activity"/>
    <property type="evidence" value="ECO:0007669"/>
    <property type="project" value="InterPro"/>
</dbReference>
<dbReference type="Gene3D" id="1.10.287.130">
    <property type="match status" value="1"/>
</dbReference>
<dbReference type="CDD" id="cd00082">
    <property type="entry name" value="HisKA"/>
    <property type="match status" value="1"/>
</dbReference>
<dbReference type="InterPro" id="IPR003661">
    <property type="entry name" value="HisK_dim/P_dom"/>
</dbReference>
<dbReference type="EMBL" id="JAAQPE010000309">
    <property type="protein sequence ID" value="KAF5670444.1"/>
    <property type="molecule type" value="Genomic_DNA"/>
</dbReference>
<keyword evidence="1 2" id="KW-0597">Phosphoprotein</keyword>
<dbReference type="PANTHER" id="PTHR43719">
    <property type="entry name" value="TWO-COMPONENT HISTIDINE KINASE"/>
    <property type="match status" value="1"/>
</dbReference>
<dbReference type="Gene3D" id="3.30.450.20">
    <property type="entry name" value="PAS domain"/>
    <property type="match status" value="2"/>
</dbReference>
<dbReference type="InterPro" id="IPR005467">
    <property type="entry name" value="His_kinase_dom"/>
</dbReference>
<dbReference type="InterPro" id="IPR036097">
    <property type="entry name" value="HisK_dim/P_sf"/>
</dbReference>
<dbReference type="InterPro" id="IPR000014">
    <property type="entry name" value="PAS"/>
</dbReference>
<reference evidence="8" key="1">
    <citation type="journal article" date="2020" name="BMC Genomics">
        <title>Correction to: Identification and distribution of gene clusters required for synthesis of sphingolipid metabolism inhibitors in diverse species of the filamentous fungus Fusarium.</title>
        <authorList>
            <person name="Kim H.S."/>
            <person name="Lohmar J.M."/>
            <person name="Busman M."/>
            <person name="Brown D.W."/>
            <person name="Naumann T.A."/>
            <person name="Divon H.H."/>
            <person name="Lysoe E."/>
            <person name="Uhlig S."/>
            <person name="Proctor R.H."/>
        </authorList>
    </citation>
    <scope>NUCLEOTIDE SEQUENCE [LARGE SCALE GENOMIC DNA]</scope>
    <source>
        <strain evidence="8">NRRL 25331</strain>
    </source>
</reference>
<gene>
    <name evidence="7" type="ORF">FCIRC_8954</name>
</gene>
<dbReference type="PRINTS" id="PR00344">
    <property type="entry name" value="BCTRLSENSOR"/>
</dbReference>
<dbReference type="NCBIfam" id="TIGR00229">
    <property type="entry name" value="sensory_box"/>
    <property type="match status" value="1"/>
</dbReference>
<accession>A0A8H5WUD9</accession>
<dbReference type="SUPFAM" id="SSF47384">
    <property type="entry name" value="Homodimeric domain of signal transducing histidine kinase"/>
    <property type="match status" value="1"/>
</dbReference>
<dbReference type="SMART" id="SM00387">
    <property type="entry name" value="HATPase_c"/>
    <property type="match status" value="1"/>
</dbReference>
<evidence type="ECO:0000313" key="7">
    <source>
        <dbReference type="EMBL" id="KAF5670444.1"/>
    </source>
</evidence>
<dbReference type="InterPro" id="IPR011006">
    <property type="entry name" value="CheY-like_superfamily"/>
</dbReference>
<dbReference type="InterPro" id="IPR003594">
    <property type="entry name" value="HATPase_dom"/>
</dbReference>
<organism evidence="7 8">
    <name type="scientific">Fusarium circinatum</name>
    <name type="common">Pitch canker fungus</name>
    <name type="synonym">Gibberella circinata</name>
    <dbReference type="NCBI Taxonomy" id="48490"/>
    <lineage>
        <taxon>Eukaryota</taxon>
        <taxon>Fungi</taxon>
        <taxon>Dikarya</taxon>
        <taxon>Ascomycota</taxon>
        <taxon>Pezizomycotina</taxon>
        <taxon>Sordariomycetes</taxon>
        <taxon>Hypocreomycetidae</taxon>
        <taxon>Hypocreales</taxon>
        <taxon>Nectriaceae</taxon>
        <taxon>Fusarium</taxon>
        <taxon>Fusarium fujikuroi species complex</taxon>
    </lineage>
</organism>
<evidence type="ECO:0000256" key="1">
    <source>
        <dbReference type="ARBA" id="ARBA00022553"/>
    </source>
</evidence>
<proteinExistence type="predicted"/>
<feature type="compositionally biased region" description="Low complexity" evidence="3">
    <location>
        <begin position="1"/>
        <end position="26"/>
    </location>
</feature>
<feature type="domain" description="Histidine kinase" evidence="4">
    <location>
        <begin position="1045"/>
        <end position="1319"/>
    </location>
</feature>
<dbReference type="CDD" id="cd00130">
    <property type="entry name" value="PAS"/>
    <property type="match status" value="1"/>
</dbReference>
<keyword evidence="7" id="KW-0808">Transferase</keyword>
<protein>
    <submittedName>
        <fullName evidence="7">Hybrid signal transduction histidine kinase K</fullName>
    </submittedName>
</protein>
<dbReference type="PROSITE" id="PS50110">
    <property type="entry name" value="RESPONSE_REGULATORY"/>
    <property type="match status" value="1"/>
</dbReference>
<feature type="domain" description="Response regulatory" evidence="5">
    <location>
        <begin position="1369"/>
        <end position="1500"/>
    </location>
</feature>
<name>A0A8H5WUD9_FUSCI</name>
<dbReference type="CDD" id="cd17546">
    <property type="entry name" value="REC_hyHK_CKI1_RcsC-like"/>
    <property type="match status" value="1"/>
</dbReference>
<dbReference type="SMART" id="SM00388">
    <property type="entry name" value="HisKA"/>
    <property type="match status" value="1"/>
</dbReference>
<dbReference type="PROSITE" id="PS50113">
    <property type="entry name" value="PAC"/>
    <property type="match status" value="1"/>
</dbReference>
<feature type="region of interest" description="Disordered" evidence="3">
    <location>
        <begin position="146"/>
        <end position="223"/>
    </location>
</feature>
<dbReference type="InterPro" id="IPR036890">
    <property type="entry name" value="HATPase_C_sf"/>
</dbReference>
<dbReference type="Pfam" id="PF00072">
    <property type="entry name" value="Response_reg"/>
    <property type="match status" value="1"/>
</dbReference>
<evidence type="ECO:0000259" key="4">
    <source>
        <dbReference type="PROSITE" id="PS50109"/>
    </source>
</evidence>
<feature type="domain" description="PAC" evidence="6">
    <location>
        <begin position="970"/>
        <end position="1027"/>
    </location>
</feature>
<feature type="region of interest" description="Disordered" evidence="3">
    <location>
        <begin position="1341"/>
        <end position="1361"/>
    </location>
</feature>
<keyword evidence="8" id="KW-1185">Reference proteome</keyword>
<feature type="compositionally biased region" description="Low complexity" evidence="3">
    <location>
        <begin position="1352"/>
        <end position="1361"/>
    </location>
</feature>
<feature type="region of interest" description="Disordered" evidence="3">
    <location>
        <begin position="269"/>
        <end position="308"/>
    </location>
</feature>
<dbReference type="Gene3D" id="3.30.565.10">
    <property type="entry name" value="Histidine kinase-like ATPase, C-terminal domain"/>
    <property type="match status" value="1"/>
</dbReference>
<dbReference type="SMART" id="SM00448">
    <property type="entry name" value="REC"/>
    <property type="match status" value="1"/>
</dbReference>
<dbReference type="PANTHER" id="PTHR43719:SF30">
    <property type="entry name" value="TWO-COMPONENT SYSTEM RESPONSE REGULATOR"/>
    <property type="match status" value="1"/>
</dbReference>
<dbReference type="SUPFAM" id="SSF52172">
    <property type="entry name" value="CheY-like"/>
    <property type="match status" value="1"/>
</dbReference>
<dbReference type="Pfam" id="PF02518">
    <property type="entry name" value="HATPase_c"/>
    <property type="match status" value="1"/>
</dbReference>
<evidence type="ECO:0000259" key="5">
    <source>
        <dbReference type="PROSITE" id="PS50110"/>
    </source>
</evidence>
<keyword evidence="7" id="KW-0418">Kinase</keyword>
<dbReference type="InterPro" id="IPR058846">
    <property type="entry name" value="PAS-like"/>
</dbReference>
<evidence type="ECO:0000256" key="2">
    <source>
        <dbReference type="PROSITE-ProRule" id="PRU00169"/>
    </source>
</evidence>
<dbReference type="InterPro" id="IPR001789">
    <property type="entry name" value="Sig_transdc_resp-reg_receiver"/>
</dbReference>
<dbReference type="InterPro" id="IPR000700">
    <property type="entry name" value="PAS-assoc_C"/>
</dbReference>
<dbReference type="Gene3D" id="3.40.50.2300">
    <property type="match status" value="1"/>
</dbReference>
<dbReference type="InterPro" id="IPR050956">
    <property type="entry name" value="2C_system_His_kinase"/>
</dbReference>
<evidence type="ECO:0000256" key="3">
    <source>
        <dbReference type="SAM" id="MobiDB-lite"/>
    </source>
</evidence>
<feature type="compositionally biased region" description="Polar residues" evidence="3">
    <location>
        <begin position="146"/>
        <end position="163"/>
    </location>
</feature>
<sequence length="1822" mass="203156">MQRLPSFNSPSSPSASASSNCPVANSTDQEKEGHKKHPPPLLTSTSAPGSVPTFTTPSNTTPTSTTNAELDTDVSVLAAAAAKATGEAYNRVTITGRKAHDPRRISEAPAWRHDLSIPNLASIAPFSDFTTSFSPASTTGAIYQSSLSTAGSPRGLSASTRGLPQTPIPAKRPSAPSRGEPVMHPSPIKKARTGASPPRKVELPNQTANLDPSARGKQQGPLSPLFFSHTPARHVHRPASFPATDPAVSMLSRMREDPAGGVTTLKLPRASVSSISPGRSESTPGSWGSSMDAPAHTTTPDSRSLPPGLQMLQGVGVIEFLEQDERPTFLIDLDNSANASRAGLHILYYNASLRAAHEVLQYLSVDQEDASADTDFGRFKSWIMTQTKARVSADTHKYAGITWTLSTLRRRFRFVSAQTCVATPRPSTALPLIDETAASETRSSGHSPQMPVTPDAELVDAPDYFGDAEPVDANFDRADVDAIMEGSDTRLHPDEFTNQVFQSQPARSIFDWTRIPVSDALPPHIKFARSVDWTATPLGPIEDWPADLRSMSNLIMGSPHPAAMYWGPQCVIIYNEAYLDLAGQKHPKLMGSCYMDAWPEIWDEIKPVFKSALESGQATMKHENQLFINRHGFLEEAFFSWSIVPLVGGEGEVVGLYNPAFENTRRRVNERRMLMLREIGERTAAATTVAGFWPQVQKGLEFNEHDVPFALIYSAREDTESEVSSLHSGSLIHSPQLVLEGSLGAPENHQAALPQLDMRQSEDGFAPYMRQSMAAGGVPIVLSEENGNLPTHLMDGLHWRGFGDPSKTLVVFPVIPTTTGESVIGFIVMGVNPRRPYDDDYKLFIHLLSRQLATSMASVVLFEEEIKRGQRAARLAALDRQELSMQLYLRTQEAVESEYRFTRMAEFAPVGMFIANFAGKINYCNDMWWQISRHSRSEDSVDTWMDSVRNEDRPALEDAWDKLLREKVTISVEFRFKCSQQSDGNTIDTWVLMSAYPERNQEGNLKLIFGCITDISSQKWAEKVQNERREEAVEMKRQQENFIDITSHEMRNPLSAILQCADQIANNITVFDSHSVKTEVENLLEGCLDAANTINLCASHQKRIVDDILTLSKLDSNLLAVTPIDEQPVGVVQRALKMFESELVAHDIEFDFKVDQSFEQYGIKWVKLDPSRLRQVLINLMTNAIKFTQGREKRAITVSLSASRHVSEVTRKGISYFDRVDHQRTAVMDINNTDEWGHGEEINIHCTVEDTGPGLIEEEMKLLFQRFQQATPRTHVQYGGSGLGLFISRILTEMQGGQIGVTSRRGIGSSFSFYIKCRRTLTPPEEYEQITPFKIARKSHAPALPQKPELNRQTSRTTTTSEDTTQLFDVLIVEDNIVNQKVLQRQLRNCGNNTFVANHGKEALQTLERSRFWAGKEAEGVDISVILMDLEMPVMDGMTCARKIRELEREGTIVQHIPIIAVTAYARPEQIESAKAAGIDDVISKPFRIPELLPKIEELVGKYKNLSHKESYDTAWEVIPNLHVVSAMADMAKTEQTGIDAMVKKLSEKDKKSIAVQGRSLVSGVLWFRYQFRLQREAGGLNTTARSPVIENELDNMVKTGYINIPPTHHFKLDEDGLPKVTPRPIPQVSSERLSQIKSYIKENLQHQSTHWKHTVDWLDNLETSPSHQELWTAIRECHHRTMEDYTWLDHVLRTLELQPSRLLLFDIKDNLAPCIGRIVGTCDETSNSEDIASNEVKKLINQHHGLYVLISAIHTYYDKAVNNNVLKQRELRGTRVAQCLRVLVNAVSHANPAHNLDAEVFLSLKNRCDDITNGCRDGSPA</sequence>
<comment type="caution">
    <text evidence="7">The sequence shown here is derived from an EMBL/GenBank/DDBJ whole genome shotgun (WGS) entry which is preliminary data.</text>
</comment>
<dbReference type="InterPro" id="IPR035965">
    <property type="entry name" value="PAS-like_dom_sf"/>
</dbReference>
<dbReference type="Pfam" id="PF13188">
    <property type="entry name" value="PAS_8"/>
    <property type="match status" value="1"/>
</dbReference>
<dbReference type="Pfam" id="PF00512">
    <property type="entry name" value="HisKA"/>
    <property type="match status" value="1"/>
</dbReference>
<feature type="compositionally biased region" description="Low complexity" evidence="3">
    <location>
        <begin position="52"/>
        <end position="67"/>
    </location>
</feature>
<dbReference type="Proteomes" id="UP000572754">
    <property type="component" value="Unassembled WGS sequence"/>
</dbReference>
<feature type="compositionally biased region" description="Polar residues" evidence="3">
    <location>
        <begin position="271"/>
        <end position="289"/>
    </location>
</feature>
<dbReference type="PROSITE" id="PS50109">
    <property type="entry name" value="HIS_KIN"/>
    <property type="match status" value="1"/>
</dbReference>
<feature type="region of interest" description="Disordered" evidence="3">
    <location>
        <begin position="1"/>
        <end position="71"/>
    </location>
</feature>
<evidence type="ECO:0000313" key="8">
    <source>
        <dbReference type="Proteomes" id="UP000572754"/>
    </source>
</evidence>
<dbReference type="SUPFAM" id="SSF55874">
    <property type="entry name" value="ATPase domain of HSP90 chaperone/DNA topoisomerase II/histidine kinase"/>
    <property type="match status" value="1"/>
</dbReference>
<evidence type="ECO:0000259" key="6">
    <source>
        <dbReference type="PROSITE" id="PS50113"/>
    </source>
</evidence>
<dbReference type="SUPFAM" id="SSF55785">
    <property type="entry name" value="PYP-like sensor domain (PAS domain)"/>
    <property type="match status" value="1"/>
</dbReference>